<dbReference type="Gene3D" id="1.20.120.450">
    <property type="entry name" value="dinb family like domain"/>
    <property type="match status" value="1"/>
</dbReference>
<dbReference type="Pfam" id="PF11716">
    <property type="entry name" value="MDMPI_N"/>
    <property type="match status" value="1"/>
</dbReference>
<protein>
    <recommendedName>
        <fullName evidence="1">Mycothiol-dependent maleylpyruvate isomerase metal-binding domain-containing protein</fullName>
    </recommendedName>
</protein>
<dbReference type="AlphaFoldDB" id="A0A0P9DA98"/>
<accession>A0A0P9DA98</accession>
<name>A0A0P9DA98_9CHLR</name>
<evidence type="ECO:0000313" key="2">
    <source>
        <dbReference type="EMBL" id="KPV52553.1"/>
    </source>
</evidence>
<dbReference type="EMBL" id="LJCR01000507">
    <property type="protein sequence ID" value="KPV52553.1"/>
    <property type="molecule type" value="Genomic_DNA"/>
</dbReference>
<proteinExistence type="predicted"/>
<dbReference type="InterPro" id="IPR034660">
    <property type="entry name" value="DinB/YfiT-like"/>
</dbReference>
<feature type="domain" description="Mycothiol-dependent maleylpyruvate isomerase metal-binding" evidence="1">
    <location>
        <begin position="16"/>
        <end position="140"/>
    </location>
</feature>
<evidence type="ECO:0000313" key="3">
    <source>
        <dbReference type="Proteomes" id="UP000050509"/>
    </source>
</evidence>
<dbReference type="SUPFAM" id="SSF109854">
    <property type="entry name" value="DinB/YfiT-like putative metalloenzymes"/>
    <property type="match status" value="1"/>
</dbReference>
<sequence length="156" mass="17428">MPTSFDRDAMLAALESEQNALTALLPRFSDAQWRDASRADGWTAQDIASHVADSIYGLARLTLGEMEPMLPADPATGWMDASDYNEQRRQQNRTLPREKLASRMAAAFGTARRAIETVPDPEAAGPYGPQHTKAQWLQRIIDHAREHRTELEELLG</sequence>
<evidence type="ECO:0000259" key="1">
    <source>
        <dbReference type="Pfam" id="PF11716"/>
    </source>
</evidence>
<organism evidence="2 3">
    <name type="scientific">Kouleothrix aurantiaca</name>
    <dbReference type="NCBI Taxonomy" id="186479"/>
    <lineage>
        <taxon>Bacteria</taxon>
        <taxon>Bacillati</taxon>
        <taxon>Chloroflexota</taxon>
        <taxon>Chloroflexia</taxon>
        <taxon>Chloroflexales</taxon>
        <taxon>Roseiflexineae</taxon>
        <taxon>Roseiflexaceae</taxon>
        <taxon>Kouleothrix</taxon>
    </lineage>
</organism>
<keyword evidence="3" id="KW-1185">Reference proteome</keyword>
<dbReference type="Proteomes" id="UP000050509">
    <property type="component" value="Unassembled WGS sequence"/>
</dbReference>
<dbReference type="PATRIC" id="fig|186479.3.peg.8728"/>
<comment type="caution">
    <text evidence="2">The sequence shown here is derived from an EMBL/GenBank/DDBJ whole genome shotgun (WGS) entry which is preliminary data.</text>
</comment>
<dbReference type="InterPro" id="IPR024344">
    <property type="entry name" value="MDMPI_metal-binding"/>
</dbReference>
<gene>
    <name evidence="2" type="ORF">SE17_14815</name>
</gene>
<reference evidence="2 3" key="1">
    <citation type="submission" date="2015-09" db="EMBL/GenBank/DDBJ databases">
        <title>Draft genome sequence of Kouleothrix aurantiaca JCM 19913.</title>
        <authorList>
            <person name="Hemp J."/>
        </authorList>
    </citation>
    <scope>NUCLEOTIDE SEQUENCE [LARGE SCALE GENOMIC DNA]</scope>
    <source>
        <strain evidence="2 3">COM-B</strain>
    </source>
</reference>